<dbReference type="GO" id="GO:0000160">
    <property type="term" value="P:phosphorelay signal transduction system"/>
    <property type="evidence" value="ECO:0007669"/>
    <property type="project" value="InterPro"/>
</dbReference>
<dbReference type="GO" id="GO:0043424">
    <property type="term" value="F:protein histidine kinase binding"/>
    <property type="evidence" value="ECO:0007669"/>
    <property type="project" value="InterPro"/>
</dbReference>
<protein>
    <submittedName>
        <fullName evidence="4">Signal transduction histidine kinase</fullName>
    </submittedName>
</protein>
<dbReference type="SUPFAM" id="SSF47226">
    <property type="entry name" value="Histidine-containing phosphotransfer domain, HPT domain"/>
    <property type="match status" value="1"/>
</dbReference>
<sequence>MSNIVSTPSLISQESSQKFSKQIHDLDSKTQTVDIINVRDSGKSSKTDNNHTDNQRHQSEQPDPPQRNSDYDYKSDGDRHQYDNEDENNQYENEVPLVDMETFGQLLEMDDDEEHSFSKSLTYDYFDQAVTTFSEMDVAVSNGDLITLSRKGHFLKGSSAALGLNQVKASCEKMQHYGNKKKSNGEGTLTEAEAMEKCKALLEKLKNEQKHSKAWLERFYEERST</sequence>
<dbReference type="PROSITE" id="PS50894">
    <property type="entry name" value="HPT"/>
    <property type="match status" value="1"/>
</dbReference>
<feature type="compositionally biased region" description="Polar residues" evidence="2">
    <location>
        <begin position="1"/>
        <end position="20"/>
    </location>
</feature>
<dbReference type="GO" id="GO:0005737">
    <property type="term" value="C:cytoplasm"/>
    <property type="evidence" value="ECO:0007669"/>
    <property type="project" value="TreeGrafter"/>
</dbReference>
<dbReference type="PANTHER" id="PTHR28242">
    <property type="entry name" value="PHOSPHORELAY INTERMEDIATE PROTEIN YPD1"/>
    <property type="match status" value="1"/>
</dbReference>
<dbReference type="AlphaFoldDB" id="A0AAV0BDW3"/>
<dbReference type="Pfam" id="PF01627">
    <property type="entry name" value="Hpt"/>
    <property type="match status" value="1"/>
</dbReference>
<evidence type="ECO:0000313" key="5">
    <source>
        <dbReference type="Proteomes" id="UP001153365"/>
    </source>
</evidence>
<accession>A0AAV0BDW3</accession>
<keyword evidence="5" id="KW-1185">Reference proteome</keyword>
<keyword evidence="4" id="KW-0808">Transferase</keyword>
<gene>
    <name evidence="4" type="ORF">PPACK8108_LOCUS17707</name>
</gene>
<dbReference type="FunFam" id="1.20.120.160:FF:000007">
    <property type="entry name" value="Multistep phosphorelay regulator 1"/>
    <property type="match status" value="1"/>
</dbReference>
<feature type="compositionally biased region" description="Basic and acidic residues" evidence="2">
    <location>
        <begin position="40"/>
        <end position="60"/>
    </location>
</feature>
<proteinExistence type="predicted"/>
<comment type="caution">
    <text evidence="4">The sequence shown here is derived from an EMBL/GenBank/DDBJ whole genome shotgun (WGS) entry which is preliminary data.</text>
</comment>
<keyword evidence="1" id="KW-0597">Phosphoprotein</keyword>
<feature type="domain" description="HPt" evidence="3">
    <location>
        <begin position="114"/>
        <end position="215"/>
    </location>
</feature>
<dbReference type="Gene3D" id="1.20.120.160">
    <property type="entry name" value="HPT domain"/>
    <property type="match status" value="1"/>
</dbReference>
<dbReference type="PANTHER" id="PTHR28242:SF52">
    <property type="entry name" value="PHOSPHORELAY INTERMEDIATE PROTEIN YPD1"/>
    <property type="match status" value="1"/>
</dbReference>
<evidence type="ECO:0000259" key="3">
    <source>
        <dbReference type="PROSITE" id="PS50894"/>
    </source>
</evidence>
<organism evidence="4 5">
    <name type="scientific">Phakopsora pachyrhizi</name>
    <name type="common">Asian soybean rust disease fungus</name>
    <dbReference type="NCBI Taxonomy" id="170000"/>
    <lineage>
        <taxon>Eukaryota</taxon>
        <taxon>Fungi</taxon>
        <taxon>Dikarya</taxon>
        <taxon>Basidiomycota</taxon>
        <taxon>Pucciniomycotina</taxon>
        <taxon>Pucciniomycetes</taxon>
        <taxon>Pucciniales</taxon>
        <taxon>Phakopsoraceae</taxon>
        <taxon>Phakopsora</taxon>
    </lineage>
</organism>
<reference evidence="4" key="1">
    <citation type="submission" date="2022-06" db="EMBL/GenBank/DDBJ databases">
        <authorList>
            <consortium name="SYNGENTA / RWTH Aachen University"/>
        </authorList>
    </citation>
    <scope>NUCLEOTIDE SEQUENCE</scope>
</reference>
<feature type="region of interest" description="Disordered" evidence="2">
    <location>
        <begin position="1"/>
        <end position="93"/>
    </location>
</feature>
<dbReference type="InterPro" id="IPR045871">
    <property type="entry name" value="AHP1-5/YPD1"/>
</dbReference>
<dbReference type="CDD" id="cd00088">
    <property type="entry name" value="HPT"/>
    <property type="match status" value="1"/>
</dbReference>
<dbReference type="InterPro" id="IPR008207">
    <property type="entry name" value="Sig_transdc_His_kin_Hpt_dom"/>
</dbReference>
<keyword evidence="4" id="KW-0418">Kinase</keyword>
<dbReference type="Proteomes" id="UP001153365">
    <property type="component" value="Unassembled WGS sequence"/>
</dbReference>
<dbReference type="GO" id="GO:0005634">
    <property type="term" value="C:nucleus"/>
    <property type="evidence" value="ECO:0007669"/>
    <property type="project" value="TreeGrafter"/>
</dbReference>
<dbReference type="InterPro" id="IPR036641">
    <property type="entry name" value="HPT_dom_sf"/>
</dbReference>
<evidence type="ECO:0000313" key="4">
    <source>
        <dbReference type="EMBL" id="CAH7683897.1"/>
    </source>
</evidence>
<evidence type="ECO:0000256" key="2">
    <source>
        <dbReference type="SAM" id="MobiDB-lite"/>
    </source>
</evidence>
<feature type="modified residue" description="Phosphohistidine" evidence="1">
    <location>
        <position position="153"/>
    </location>
</feature>
<name>A0AAV0BDW3_PHAPC</name>
<dbReference type="EMBL" id="CALTRL010005001">
    <property type="protein sequence ID" value="CAH7683897.1"/>
    <property type="molecule type" value="Genomic_DNA"/>
</dbReference>
<feature type="compositionally biased region" description="Basic and acidic residues" evidence="2">
    <location>
        <begin position="69"/>
        <end position="83"/>
    </location>
</feature>
<dbReference type="GO" id="GO:0009927">
    <property type="term" value="F:histidine phosphotransfer kinase activity"/>
    <property type="evidence" value="ECO:0007669"/>
    <property type="project" value="InterPro"/>
</dbReference>
<evidence type="ECO:0000256" key="1">
    <source>
        <dbReference type="PROSITE-ProRule" id="PRU00110"/>
    </source>
</evidence>